<dbReference type="RefSeq" id="WP_042980815.1">
    <property type="nucleotide sequence ID" value="NZ_JMQC01000008.1"/>
</dbReference>
<dbReference type="Proteomes" id="UP000029389">
    <property type="component" value="Unassembled WGS sequence"/>
</dbReference>
<keyword evidence="1" id="KW-0732">Signal</keyword>
<dbReference type="EMBL" id="JMQC01000008">
    <property type="protein sequence ID" value="KFN01692.1"/>
    <property type="molecule type" value="Genomic_DNA"/>
</dbReference>
<proteinExistence type="predicted"/>
<comment type="caution">
    <text evidence="2">The sequence shown here is derived from an EMBL/GenBank/DDBJ whole genome shotgun (WGS) entry which is preliminary data.</text>
</comment>
<dbReference type="Pfam" id="PF16723">
    <property type="entry name" value="DUF5065"/>
    <property type="match status" value="1"/>
</dbReference>
<dbReference type="InterPro" id="IPR031998">
    <property type="entry name" value="DUF5065"/>
</dbReference>
<dbReference type="Gene3D" id="2.60.40.3720">
    <property type="match status" value="1"/>
</dbReference>
<evidence type="ECO:0000313" key="3">
    <source>
        <dbReference type="Proteomes" id="UP000029389"/>
    </source>
</evidence>
<evidence type="ECO:0008006" key="4">
    <source>
        <dbReference type="Google" id="ProtNLM"/>
    </source>
</evidence>
<dbReference type="PATRIC" id="fig|1405.8.peg.2264"/>
<evidence type="ECO:0000313" key="2">
    <source>
        <dbReference type="EMBL" id="KFN01692.1"/>
    </source>
</evidence>
<organism evidence="2 3">
    <name type="scientific">Bacillus clarus</name>
    <dbReference type="NCBI Taxonomy" id="2338372"/>
    <lineage>
        <taxon>Bacteria</taxon>
        <taxon>Bacillati</taxon>
        <taxon>Bacillota</taxon>
        <taxon>Bacilli</taxon>
        <taxon>Bacillales</taxon>
        <taxon>Bacillaceae</taxon>
        <taxon>Bacillus</taxon>
        <taxon>Bacillus cereus group</taxon>
    </lineage>
</organism>
<reference evidence="2 3" key="1">
    <citation type="submission" date="2014-04" db="EMBL/GenBank/DDBJ databases">
        <authorList>
            <person name="Bishop-Lilly K.A."/>
            <person name="Broomall S.M."/>
            <person name="Chain P.S."/>
            <person name="Chertkov O."/>
            <person name="Coyne S.R."/>
            <person name="Daligault H.E."/>
            <person name="Davenport K.W."/>
            <person name="Erkkila T."/>
            <person name="Frey K.G."/>
            <person name="Gibbons H.S."/>
            <person name="Gu W."/>
            <person name="Jaissle J."/>
            <person name="Johnson S.L."/>
            <person name="Koroleva G.I."/>
            <person name="Ladner J.T."/>
            <person name="Lo C.-C."/>
            <person name="Minogue T.D."/>
            <person name="Munk C."/>
            <person name="Palacios G.F."/>
            <person name="Redden C.L."/>
            <person name="Rosenzweig C.N."/>
            <person name="Scholz M.B."/>
            <person name="Teshima H."/>
            <person name="Xu Y."/>
        </authorList>
    </citation>
    <scope>NUCLEOTIDE SEQUENCE [LARGE SCALE GENOMIC DNA]</scope>
    <source>
        <strain evidence="2 3">BHP</strain>
    </source>
</reference>
<sequence>MTFKINRFKSVALAGALAFGGFTAVELLQPSIQAQAAVADDWPYKTFPQLHNLSNNADLNFGNLKQGQTITAREVIGGGDWATVKIYRVMDDMSLARYKTITDSDPAENSATFTTQITTAYDPGNYVAVMQYGYEFEGKSYYSYFTGNIFTISK</sequence>
<accession>A0A090YTY0</accession>
<feature type="chain" id="PRO_5038454852" description="DUF5065 domain-containing protein" evidence="1">
    <location>
        <begin position="25"/>
        <end position="154"/>
    </location>
</feature>
<name>A0A090YTY0_9BACI</name>
<evidence type="ECO:0000256" key="1">
    <source>
        <dbReference type="SAM" id="SignalP"/>
    </source>
</evidence>
<protein>
    <recommendedName>
        <fullName evidence="4">DUF5065 domain-containing protein</fullName>
    </recommendedName>
</protein>
<dbReference type="AlphaFoldDB" id="A0A090YTY0"/>
<gene>
    <name evidence="2" type="ORF">DJ93_2086</name>
</gene>
<feature type="signal peptide" evidence="1">
    <location>
        <begin position="1"/>
        <end position="24"/>
    </location>
</feature>